<gene>
    <name evidence="1" type="ORF">E2C01_078665</name>
</gene>
<sequence length="68" mass="7445">MQGSGGREGCVDTNPARESLGVPLRGRFRSSSIKWLPSLIHSITAAYFILLPREGRRLLPAPHTMDGL</sequence>
<dbReference type="Proteomes" id="UP000324222">
    <property type="component" value="Unassembled WGS sequence"/>
</dbReference>
<evidence type="ECO:0000313" key="1">
    <source>
        <dbReference type="EMBL" id="MPC83941.1"/>
    </source>
</evidence>
<reference evidence="1 2" key="1">
    <citation type="submission" date="2019-05" db="EMBL/GenBank/DDBJ databases">
        <title>Another draft genome of Portunus trituberculatus and its Hox gene families provides insights of decapod evolution.</title>
        <authorList>
            <person name="Jeong J.-H."/>
            <person name="Song I."/>
            <person name="Kim S."/>
            <person name="Choi T."/>
            <person name="Kim D."/>
            <person name="Ryu S."/>
            <person name="Kim W."/>
        </authorList>
    </citation>
    <scope>NUCLEOTIDE SEQUENCE [LARGE SCALE GENOMIC DNA]</scope>
    <source>
        <tissue evidence="1">Muscle</tissue>
    </source>
</reference>
<keyword evidence="2" id="KW-1185">Reference proteome</keyword>
<accession>A0A5B7IEX4</accession>
<evidence type="ECO:0000313" key="2">
    <source>
        <dbReference type="Proteomes" id="UP000324222"/>
    </source>
</evidence>
<dbReference type="EMBL" id="VSRR010063966">
    <property type="protein sequence ID" value="MPC83941.1"/>
    <property type="molecule type" value="Genomic_DNA"/>
</dbReference>
<proteinExistence type="predicted"/>
<dbReference type="AlphaFoldDB" id="A0A5B7IEX4"/>
<name>A0A5B7IEX4_PORTR</name>
<comment type="caution">
    <text evidence="1">The sequence shown here is derived from an EMBL/GenBank/DDBJ whole genome shotgun (WGS) entry which is preliminary data.</text>
</comment>
<protein>
    <submittedName>
        <fullName evidence="1">Uncharacterized protein</fullName>
    </submittedName>
</protein>
<organism evidence="1 2">
    <name type="scientific">Portunus trituberculatus</name>
    <name type="common">Swimming crab</name>
    <name type="synonym">Neptunus trituberculatus</name>
    <dbReference type="NCBI Taxonomy" id="210409"/>
    <lineage>
        <taxon>Eukaryota</taxon>
        <taxon>Metazoa</taxon>
        <taxon>Ecdysozoa</taxon>
        <taxon>Arthropoda</taxon>
        <taxon>Crustacea</taxon>
        <taxon>Multicrustacea</taxon>
        <taxon>Malacostraca</taxon>
        <taxon>Eumalacostraca</taxon>
        <taxon>Eucarida</taxon>
        <taxon>Decapoda</taxon>
        <taxon>Pleocyemata</taxon>
        <taxon>Brachyura</taxon>
        <taxon>Eubrachyura</taxon>
        <taxon>Portunoidea</taxon>
        <taxon>Portunidae</taxon>
        <taxon>Portuninae</taxon>
        <taxon>Portunus</taxon>
    </lineage>
</organism>